<feature type="region of interest" description="Disordered" evidence="1">
    <location>
        <begin position="91"/>
        <end position="121"/>
    </location>
</feature>
<dbReference type="InterPro" id="IPR038475">
    <property type="entry name" value="RecG_C_sf"/>
</dbReference>
<organism evidence="2 3">
    <name type="scientific">Tractidigestivibacter montrealensis</name>
    <dbReference type="NCBI Taxonomy" id="2972466"/>
    <lineage>
        <taxon>Bacteria</taxon>
        <taxon>Bacillati</taxon>
        <taxon>Actinomycetota</taxon>
        <taxon>Coriobacteriia</taxon>
        <taxon>Coriobacteriales</taxon>
        <taxon>Atopobiaceae</taxon>
        <taxon>Tractidigestivibacter</taxon>
    </lineage>
</organism>
<dbReference type="EMBL" id="JANSKA010000010">
    <property type="protein sequence ID" value="MCR9037386.1"/>
    <property type="molecule type" value="Genomic_DNA"/>
</dbReference>
<proteinExistence type="predicted"/>
<reference evidence="2 3" key="1">
    <citation type="submission" date="2022-08" db="EMBL/GenBank/DDBJ databases">
        <title>Tractidigestivibacter montrealensis type strain KD21.</title>
        <authorList>
            <person name="Diop K."/>
            <person name="Richard C."/>
            <person name="Routy B."/>
        </authorList>
    </citation>
    <scope>NUCLEOTIDE SEQUENCE [LARGE SCALE GENOMIC DNA]</scope>
    <source>
        <strain evidence="2 3">KD21</strain>
    </source>
</reference>
<evidence type="ECO:0000313" key="2">
    <source>
        <dbReference type="EMBL" id="MCR9037386.1"/>
    </source>
</evidence>
<gene>
    <name evidence="2" type="ORF">NVS32_10560</name>
</gene>
<dbReference type="Gene3D" id="3.30.565.60">
    <property type="match status" value="1"/>
</dbReference>
<evidence type="ECO:0000256" key="1">
    <source>
        <dbReference type="SAM" id="MobiDB-lite"/>
    </source>
</evidence>
<keyword evidence="3" id="KW-1185">Reference proteome</keyword>
<evidence type="ECO:0000313" key="3">
    <source>
        <dbReference type="Proteomes" id="UP001204320"/>
    </source>
</evidence>
<sequence length="121" mass="12968">MRKPDRIIASNPGTLRISIGEVEAGGVSDPRNGTLLSMFSLLNIGERTGNGYDTLREGTYSAGKPDPLLEELWEPDRVRLTLELETSGLAGFRLPGMGGESSPLVTEVEPPRVGQGNKTSD</sequence>
<protein>
    <submittedName>
        <fullName evidence="2">Uncharacterized protein</fullName>
    </submittedName>
</protein>
<accession>A0ABT1ZAZ1</accession>
<dbReference type="Pfam" id="PF13749">
    <property type="entry name" value="HATPase_c_4"/>
    <property type="match status" value="1"/>
</dbReference>
<comment type="caution">
    <text evidence="2">The sequence shown here is derived from an EMBL/GenBank/DDBJ whole genome shotgun (WGS) entry which is preliminary data.</text>
</comment>
<dbReference type="Proteomes" id="UP001204320">
    <property type="component" value="Unassembled WGS sequence"/>
</dbReference>
<name>A0ABT1ZAZ1_9ACTN</name>